<proteinExistence type="predicted"/>
<dbReference type="AlphaFoldDB" id="A0A6B9XU51"/>
<reference evidence="1" key="1">
    <citation type="submission" date="2019-03" db="EMBL/GenBank/DDBJ databases">
        <title>Largest Complete Mitochondrial Genome of a Gymnosperm, Sitka Spruce (Picea sitchensis), Indicates Complex Physical Structure.</title>
        <authorList>
            <person name="Jackman S.D."/>
            <person name="Coombe L."/>
            <person name="Warren R."/>
            <person name="Kirk H."/>
            <person name="Trinh E."/>
            <person name="McLeod T."/>
            <person name="Pleasance S."/>
            <person name="Pandoh P."/>
            <person name="Zhao Y."/>
            <person name="Coope R."/>
            <person name="Bousquet J."/>
            <person name="Bohlmann J.C."/>
            <person name="Jones S.J.M."/>
            <person name="Birol I."/>
        </authorList>
    </citation>
    <scope>NUCLEOTIDE SEQUENCE</scope>
    <source>
        <strain evidence="1">Q903</strain>
    </source>
</reference>
<gene>
    <name evidence="1" type="primary">orf05695</name>
    <name evidence="1" type="ORF">Q903MT_gene5663</name>
</gene>
<sequence>MNGLAALRLLRSVKPLDQREREFQVNIRGGLGSPCVTSYVSYVNRMGVQHQTLILSKPLSHVYVLAIVRNMSLFQKDRRRPTIITYSLEQLYDGSIYTT</sequence>
<geneLocation type="mitochondrion" evidence="1"/>
<name>A0A6B9XU51_PICSI</name>
<organism evidence="1">
    <name type="scientific">Picea sitchensis</name>
    <name type="common">Sitka spruce</name>
    <name type="synonym">Pinus sitchensis</name>
    <dbReference type="NCBI Taxonomy" id="3332"/>
    <lineage>
        <taxon>Eukaryota</taxon>
        <taxon>Viridiplantae</taxon>
        <taxon>Streptophyta</taxon>
        <taxon>Embryophyta</taxon>
        <taxon>Tracheophyta</taxon>
        <taxon>Spermatophyta</taxon>
        <taxon>Pinopsida</taxon>
        <taxon>Pinidae</taxon>
        <taxon>Conifers I</taxon>
        <taxon>Pinales</taxon>
        <taxon>Pinaceae</taxon>
        <taxon>Picea</taxon>
    </lineage>
</organism>
<evidence type="ECO:0000313" key="1">
    <source>
        <dbReference type="EMBL" id="QHR91628.1"/>
    </source>
</evidence>
<keyword evidence="1" id="KW-0496">Mitochondrion</keyword>
<dbReference type="EMBL" id="MK697702">
    <property type="protein sequence ID" value="QHR91628.1"/>
    <property type="molecule type" value="Genomic_DNA"/>
</dbReference>
<protein>
    <submittedName>
        <fullName evidence="1">Uncharacterized protein</fullName>
    </submittedName>
</protein>
<accession>A0A6B9XU51</accession>